<feature type="domain" description="DprA winged helix" evidence="3">
    <location>
        <begin position="329"/>
        <end position="387"/>
    </location>
</feature>
<evidence type="ECO:0000259" key="3">
    <source>
        <dbReference type="Pfam" id="PF17782"/>
    </source>
</evidence>
<comment type="similarity">
    <text evidence="1">Belongs to the DprA/Smf family.</text>
</comment>
<evidence type="ECO:0000256" key="1">
    <source>
        <dbReference type="ARBA" id="ARBA00006525"/>
    </source>
</evidence>
<dbReference type="GO" id="GO:0009294">
    <property type="term" value="P:DNA-mediated transformation"/>
    <property type="evidence" value="ECO:0007669"/>
    <property type="project" value="InterPro"/>
</dbReference>
<dbReference type="PANTHER" id="PTHR43022">
    <property type="entry name" value="PROTEIN SMF"/>
    <property type="match status" value="1"/>
</dbReference>
<keyword evidence="5" id="KW-1185">Reference proteome</keyword>
<dbReference type="InterPro" id="IPR003488">
    <property type="entry name" value="DprA"/>
</dbReference>
<dbReference type="Gene3D" id="3.40.50.450">
    <property type="match status" value="1"/>
</dbReference>
<dbReference type="PANTHER" id="PTHR43022:SF1">
    <property type="entry name" value="PROTEIN SMF"/>
    <property type="match status" value="1"/>
</dbReference>
<evidence type="ECO:0000313" key="4">
    <source>
        <dbReference type="EMBL" id="ARU54146.1"/>
    </source>
</evidence>
<evidence type="ECO:0000313" key="5">
    <source>
        <dbReference type="Proteomes" id="UP000196027"/>
    </source>
</evidence>
<protein>
    <submittedName>
        <fullName evidence="4">DNA recombination-mediator protein A</fullName>
    </submittedName>
</protein>
<dbReference type="NCBIfam" id="TIGR00732">
    <property type="entry name" value="dprA"/>
    <property type="match status" value="1"/>
</dbReference>
<dbReference type="SUPFAM" id="SSF102405">
    <property type="entry name" value="MCP/YpsA-like"/>
    <property type="match status" value="1"/>
</dbReference>
<dbReference type="OrthoDB" id="9785707at2"/>
<dbReference type="KEGG" id="ome:OLMES_0037"/>
<gene>
    <name evidence="4" type="primary">smf</name>
    <name evidence="4" type="ORF">OLMES_0037</name>
</gene>
<proteinExistence type="inferred from homology"/>
<sequence length="392" mass="43229">MELDLESQCWLFFSLLKGVGPRKISRLLSEFSTLTEVVNADRSRLRQLGLSSEQISAVDDFVCAREPELYRQHRDRIQTWLQHPSNTLLHQNHPDYPAQLLQIYDAPLVLFAVGDCTRLMLPQLAMVGSRRASPAGLDAAYHFARELSRGGITITSGFAYGIDTRAHQGALLGSGGTIAVLGTGADVCYPAQNRKLFDTLPENGVIVSEFPLGTAPQARQFPKRNRLISGLAAGVLVVEASLKSGSLITARTALEQNREVFALPGSIQNPMAKGCHQLIKQGAKLVDDVYDILDNWQSLFSFQIQLCQSRPSVRIESDHSAAPKLESMPAKSQGDLTEREQALLNVMGYDIEIPDQLIARASAPAHEVMQDLVMLELKDYIESVSGGYRKRM</sequence>
<name>A0A1Y0I2Y3_9GAMM</name>
<dbReference type="EMBL" id="CP021425">
    <property type="protein sequence ID" value="ARU54146.1"/>
    <property type="molecule type" value="Genomic_DNA"/>
</dbReference>
<feature type="domain" description="Smf/DprA SLOG" evidence="2">
    <location>
        <begin position="89"/>
        <end position="296"/>
    </location>
</feature>
<dbReference type="InterPro" id="IPR057666">
    <property type="entry name" value="DrpA_SLOG"/>
</dbReference>
<dbReference type="Gene3D" id="1.10.10.10">
    <property type="entry name" value="Winged helix-like DNA-binding domain superfamily/Winged helix DNA-binding domain"/>
    <property type="match status" value="1"/>
</dbReference>
<dbReference type="InterPro" id="IPR036388">
    <property type="entry name" value="WH-like_DNA-bd_sf"/>
</dbReference>
<dbReference type="Pfam" id="PF17782">
    <property type="entry name" value="WHD_DprA"/>
    <property type="match status" value="1"/>
</dbReference>
<dbReference type="Pfam" id="PF02481">
    <property type="entry name" value="DNA_processg_A"/>
    <property type="match status" value="1"/>
</dbReference>
<dbReference type="RefSeq" id="WP_087459380.1">
    <property type="nucleotide sequence ID" value="NZ_CP021425.1"/>
</dbReference>
<organism evidence="4 5">
    <name type="scientific">Oleiphilus messinensis</name>
    <dbReference type="NCBI Taxonomy" id="141451"/>
    <lineage>
        <taxon>Bacteria</taxon>
        <taxon>Pseudomonadati</taxon>
        <taxon>Pseudomonadota</taxon>
        <taxon>Gammaproteobacteria</taxon>
        <taxon>Oceanospirillales</taxon>
        <taxon>Oleiphilaceae</taxon>
        <taxon>Oleiphilus</taxon>
    </lineage>
</organism>
<dbReference type="Proteomes" id="UP000196027">
    <property type="component" value="Chromosome"/>
</dbReference>
<accession>A0A1Y0I2Y3</accession>
<reference evidence="4 5" key="1">
    <citation type="submission" date="2017-05" db="EMBL/GenBank/DDBJ databases">
        <title>Genomic insights into alkan degradation activity of Oleiphilus messinensis.</title>
        <authorList>
            <person name="Kozyavkin S.A."/>
            <person name="Slesarev A.I."/>
            <person name="Golyshin P.N."/>
            <person name="Korzhenkov A."/>
            <person name="Golyshina O.N."/>
            <person name="Toshchakov S.V."/>
        </authorList>
    </citation>
    <scope>NUCLEOTIDE SEQUENCE [LARGE SCALE GENOMIC DNA]</scope>
    <source>
        <strain evidence="4 5">ME102</strain>
    </source>
</reference>
<dbReference type="InterPro" id="IPR041614">
    <property type="entry name" value="DprA_WH"/>
</dbReference>
<dbReference type="AlphaFoldDB" id="A0A1Y0I2Y3"/>
<evidence type="ECO:0000259" key="2">
    <source>
        <dbReference type="Pfam" id="PF02481"/>
    </source>
</evidence>